<dbReference type="EMBL" id="JACHMC010000002">
    <property type="protein sequence ID" value="MBB4883955.1"/>
    <property type="molecule type" value="Genomic_DNA"/>
</dbReference>
<name>A0A4Y8WXZ4_9MICC</name>
<protein>
    <submittedName>
        <fullName evidence="1">Uncharacterized protein</fullName>
    </submittedName>
</protein>
<dbReference type="RefSeq" id="WP_135030765.1">
    <property type="nucleotide sequence ID" value="NZ_BMLA01000013.1"/>
</dbReference>
<organism evidence="1 2">
    <name type="scientific">Micrococcus flavus</name>
    <dbReference type="NCBI Taxonomy" id="384602"/>
    <lineage>
        <taxon>Bacteria</taxon>
        <taxon>Bacillati</taxon>
        <taxon>Actinomycetota</taxon>
        <taxon>Actinomycetes</taxon>
        <taxon>Micrococcales</taxon>
        <taxon>Micrococcaceae</taxon>
        <taxon>Micrococcus</taxon>
    </lineage>
</organism>
<proteinExistence type="predicted"/>
<gene>
    <name evidence="1" type="ORF">BJ976_002363</name>
</gene>
<keyword evidence="2" id="KW-1185">Reference proteome</keyword>
<evidence type="ECO:0000313" key="1">
    <source>
        <dbReference type="EMBL" id="MBB4883955.1"/>
    </source>
</evidence>
<evidence type="ECO:0000313" key="2">
    <source>
        <dbReference type="Proteomes" id="UP000560081"/>
    </source>
</evidence>
<dbReference type="AlphaFoldDB" id="A0A4Y8WXZ4"/>
<accession>A0A4Y8WXZ4</accession>
<comment type="caution">
    <text evidence="1">The sequence shown here is derived from an EMBL/GenBank/DDBJ whole genome shotgun (WGS) entry which is preliminary data.</text>
</comment>
<sequence>MPEPADRGGHEFDPTAVPPFPVFTLHVDEDLESATLDGAPIQTAEGQTVREAGIAAIVRRLEAQQLEAVRVRVTTPGDEEWRMVVTADGQAHDTTPEEDAQTRGLTRRRLLAGGAGVAMLGLLGGAGAIFGPRLLGANEPPPWQVPGAGSQIPVAVPAGFDARARWAVPVGRSADVGRLDTGHIVTVSDEGTITVRHPQTAQPQWAGTGAPDALNGVRRVSWGGTDAIAVATPSTLHVWPMTTPGDGTLTAAVTHSLDTTTRAELHGPAPFVELEDWFVDVPADHMGTRRLTIPAGTRAALREESGVLHTIGPDRVHHLDASGARTAEHQLSMSRRPAQMPAGVWGAGPETVIAAWADDRQTRLTLIRPRDGAVLMDTTTAERIDQRTKVRRLTDTLMLLGSTLVSTGRSPFAREMTEFKPSAAHGATLYGTFDRTPATLELKRNATPQPSPGYRPDDPPPSMVTDTDAFFITEQLDTTTLFVAPRR</sequence>
<reference evidence="1 2" key="1">
    <citation type="submission" date="2020-08" db="EMBL/GenBank/DDBJ databases">
        <title>Sequencing the genomes of 1000 actinobacteria strains.</title>
        <authorList>
            <person name="Klenk H.-P."/>
        </authorList>
    </citation>
    <scope>NUCLEOTIDE SEQUENCE [LARGE SCALE GENOMIC DNA]</scope>
    <source>
        <strain evidence="1 2">DSM 19079</strain>
    </source>
</reference>
<dbReference type="OrthoDB" id="4964843at2"/>
<dbReference type="Proteomes" id="UP000560081">
    <property type="component" value="Unassembled WGS sequence"/>
</dbReference>